<evidence type="ECO:0000313" key="2">
    <source>
        <dbReference type="Proteomes" id="UP000501076"/>
    </source>
</evidence>
<dbReference type="EMBL" id="CP045273">
    <property type="protein sequence ID" value="QJX79969.1"/>
    <property type="molecule type" value="Genomic_DNA"/>
</dbReference>
<name>A0A6M6E478_PRIMG</name>
<reference evidence="1 2" key="1">
    <citation type="submission" date="2019-10" db="EMBL/GenBank/DDBJ databases">
        <title>Complete genome sequences for adaption low water activity.</title>
        <authorList>
            <person name="Zhao L."/>
            <person name="Zhong J."/>
        </authorList>
    </citation>
    <scope>NUCLEOTIDE SEQUENCE [LARGE SCALE GENOMIC DNA]</scope>
    <source>
        <strain evidence="1 2">FDU301</strain>
        <plasmid evidence="2">pfdu301a</plasmid>
    </source>
</reference>
<gene>
    <name evidence="1" type="ORF">FDZ14_28105</name>
</gene>
<dbReference type="RefSeq" id="WP_171777952.1">
    <property type="nucleotide sequence ID" value="NZ_CP045273.1"/>
</dbReference>
<proteinExistence type="predicted"/>
<organism evidence="1 2">
    <name type="scientific">Priestia megaterium</name>
    <name type="common">Bacillus megaterium</name>
    <dbReference type="NCBI Taxonomy" id="1404"/>
    <lineage>
        <taxon>Bacteria</taxon>
        <taxon>Bacillati</taxon>
        <taxon>Bacillota</taxon>
        <taxon>Bacilli</taxon>
        <taxon>Bacillales</taxon>
        <taxon>Bacillaceae</taxon>
        <taxon>Priestia</taxon>
    </lineage>
</organism>
<dbReference type="AlphaFoldDB" id="A0A6M6E478"/>
<evidence type="ECO:0000313" key="1">
    <source>
        <dbReference type="EMBL" id="QJX79969.1"/>
    </source>
</evidence>
<keyword evidence="1" id="KW-0614">Plasmid</keyword>
<sequence>MSKEMQKVVLYLEPIEVTVEKGKIEEELIRNAKIAAMEHIKSDFPNFEYALFDVNALNIVDVEPGMVVEGDEGAGIVTSVSSGLVNVILAGNKKTCNVPELLKVSNKSYKEVMVPRRIMELMKDFYCEGDCGYIISNGRNVPVVIGKKYSGAHSLWNLEELGKSYSMTDKQLAKEFIDIE</sequence>
<dbReference type="Proteomes" id="UP000501076">
    <property type="component" value="Plasmid pFDU301A"/>
</dbReference>
<geneLocation type="plasmid" evidence="2">
    <name>pfdu301a</name>
</geneLocation>
<protein>
    <submittedName>
        <fullName evidence="1">Uncharacterized protein</fullName>
    </submittedName>
</protein>
<accession>A0A6M6E478</accession>